<reference evidence="1" key="1">
    <citation type="submission" date="2020-08" db="EMBL/GenBank/DDBJ databases">
        <title>Multicomponent nature underlies the extraordinary mechanical properties of spider dragline silk.</title>
        <authorList>
            <person name="Kono N."/>
            <person name="Nakamura H."/>
            <person name="Mori M."/>
            <person name="Yoshida Y."/>
            <person name="Ohtoshi R."/>
            <person name="Malay A.D."/>
            <person name="Moran D.A.P."/>
            <person name="Tomita M."/>
            <person name="Numata K."/>
            <person name="Arakawa K."/>
        </authorList>
    </citation>
    <scope>NUCLEOTIDE SEQUENCE</scope>
</reference>
<keyword evidence="2" id="KW-1185">Reference proteome</keyword>
<evidence type="ECO:0000313" key="2">
    <source>
        <dbReference type="Proteomes" id="UP000886998"/>
    </source>
</evidence>
<evidence type="ECO:0000313" key="1">
    <source>
        <dbReference type="EMBL" id="GFY47614.1"/>
    </source>
</evidence>
<proteinExistence type="predicted"/>
<gene>
    <name evidence="1" type="ORF">TNIN_366221</name>
</gene>
<accession>A0A8X7BZL7</accession>
<organism evidence="1 2">
    <name type="scientific">Trichonephila inaurata madagascariensis</name>
    <dbReference type="NCBI Taxonomy" id="2747483"/>
    <lineage>
        <taxon>Eukaryota</taxon>
        <taxon>Metazoa</taxon>
        <taxon>Ecdysozoa</taxon>
        <taxon>Arthropoda</taxon>
        <taxon>Chelicerata</taxon>
        <taxon>Arachnida</taxon>
        <taxon>Araneae</taxon>
        <taxon>Araneomorphae</taxon>
        <taxon>Entelegynae</taxon>
        <taxon>Araneoidea</taxon>
        <taxon>Nephilidae</taxon>
        <taxon>Trichonephila</taxon>
        <taxon>Trichonephila inaurata</taxon>
    </lineage>
</organism>
<dbReference type="AlphaFoldDB" id="A0A8X7BZL7"/>
<comment type="caution">
    <text evidence="1">The sequence shown here is derived from an EMBL/GenBank/DDBJ whole genome shotgun (WGS) entry which is preliminary data.</text>
</comment>
<protein>
    <submittedName>
        <fullName evidence="1">Uncharacterized protein</fullName>
    </submittedName>
</protein>
<dbReference type="Proteomes" id="UP000886998">
    <property type="component" value="Unassembled WGS sequence"/>
</dbReference>
<name>A0A8X7BZL7_9ARAC</name>
<sequence length="102" mass="11621">MPTPAWWLAVLDYVGEDPWREQLDRDGPTDSRLSLSPAVCCPEDNGILVFFEPRTYIASCMAFRIVLLVDAITLRENNAHVGVDRKDRCVLVLLYRAFHNGE</sequence>
<dbReference type="EMBL" id="BMAV01006033">
    <property type="protein sequence ID" value="GFY47614.1"/>
    <property type="molecule type" value="Genomic_DNA"/>
</dbReference>
<dbReference type="OrthoDB" id="6434356at2759"/>